<keyword evidence="6" id="KW-1185">Reference proteome</keyword>
<evidence type="ECO:0000256" key="1">
    <source>
        <dbReference type="ARBA" id="ARBA00006754"/>
    </source>
</evidence>
<evidence type="ECO:0000259" key="4">
    <source>
        <dbReference type="Pfam" id="PF17853"/>
    </source>
</evidence>
<proteinExistence type="inferred from homology"/>
<dbReference type="Gene3D" id="1.10.10.2840">
    <property type="entry name" value="PucR C-terminal helix-turn-helix domain"/>
    <property type="match status" value="1"/>
</dbReference>
<sequence length="349" mass="38144">MLDVVSATGRRLAHRELDSRRALGAAAAEQDVPLRALIDLYLSASWMTWRTLPAITAARGKDQVITIAEAVLRAADDAVVALADGYDGARRLVLRREGADRREFIDDLLYGRADLGRLAERAERFGFRLAAGYVVAAVRAGVPFADDDTTTVHIESALLGRFDTHDVLITTKDGLLLCIAPGTDTRVPDEFAKQIEKTLTGAWQIGVGRAHPGPSGVVRSYEEARTALELATSLGLATRVLNASELLVYQVLFRDRAALVDLVTTVLDPLNQTRGGARPLLDTLTGYFASSGIAAETARRLFLSVRTITYRLDRIQQLTGYDPRDPAHRFTLEAAVLGARLLNWPTQDR</sequence>
<dbReference type="EMBL" id="FNON01000001">
    <property type="protein sequence ID" value="SDW47106.1"/>
    <property type="molecule type" value="Genomic_DNA"/>
</dbReference>
<dbReference type="InterPro" id="IPR051448">
    <property type="entry name" value="CdaR-like_regulators"/>
</dbReference>
<dbReference type="PANTHER" id="PTHR33744">
    <property type="entry name" value="CARBOHYDRATE DIACID REGULATOR"/>
    <property type="match status" value="1"/>
</dbReference>
<dbReference type="STRING" id="589385.SAMN05421504_101676"/>
<feature type="domain" description="PucR C-terminal helix-turn-helix" evidence="2">
    <location>
        <begin position="280"/>
        <end position="336"/>
    </location>
</feature>
<dbReference type="InterPro" id="IPR025751">
    <property type="entry name" value="RsbRD_N_dom"/>
</dbReference>
<feature type="domain" description="RsbT co-antagonist protein RsbRD N-terminal" evidence="3">
    <location>
        <begin position="2"/>
        <end position="100"/>
    </location>
</feature>
<dbReference type="OrthoDB" id="5241664at2"/>
<dbReference type="AlphaFoldDB" id="A0A1H2TT47"/>
<protein>
    <submittedName>
        <fullName evidence="5">PucR C-terminal helix-turn-helix domain-containing protein</fullName>
    </submittedName>
</protein>
<dbReference type="Pfam" id="PF13556">
    <property type="entry name" value="HTH_30"/>
    <property type="match status" value="1"/>
</dbReference>
<dbReference type="InterPro" id="IPR025736">
    <property type="entry name" value="PucR_C-HTH_dom"/>
</dbReference>
<dbReference type="Proteomes" id="UP000199515">
    <property type="component" value="Unassembled WGS sequence"/>
</dbReference>
<reference evidence="5 6" key="1">
    <citation type="submission" date="2016-10" db="EMBL/GenBank/DDBJ databases">
        <authorList>
            <person name="de Groot N.N."/>
        </authorList>
    </citation>
    <scope>NUCLEOTIDE SEQUENCE [LARGE SCALE GENOMIC DNA]</scope>
    <source>
        <strain evidence="5 6">CPCC 202699</strain>
    </source>
</reference>
<name>A0A1H2TT47_9PSEU</name>
<dbReference type="InterPro" id="IPR041522">
    <property type="entry name" value="CdaR_GGDEF"/>
</dbReference>
<organism evidence="5 6">
    <name type="scientific">Amycolatopsis xylanica</name>
    <dbReference type="NCBI Taxonomy" id="589385"/>
    <lineage>
        <taxon>Bacteria</taxon>
        <taxon>Bacillati</taxon>
        <taxon>Actinomycetota</taxon>
        <taxon>Actinomycetes</taxon>
        <taxon>Pseudonocardiales</taxon>
        <taxon>Pseudonocardiaceae</taxon>
        <taxon>Amycolatopsis</taxon>
    </lineage>
</organism>
<gene>
    <name evidence="5" type="ORF">SAMN05421504_101676</name>
</gene>
<evidence type="ECO:0000313" key="6">
    <source>
        <dbReference type="Proteomes" id="UP000199515"/>
    </source>
</evidence>
<accession>A0A1H2TT47</accession>
<dbReference type="Pfam" id="PF17853">
    <property type="entry name" value="GGDEF_2"/>
    <property type="match status" value="1"/>
</dbReference>
<comment type="similarity">
    <text evidence="1">Belongs to the CdaR family.</text>
</comment>
<feature type="domain" description="CdaR GGDEF-like" evidence="4">
    <location>
        <begin position="111"/>
        <end position="230"/>
    </location>
</feature>
<dbReference type="InterPro" id="IPR042070">
    <property type="entry name" value="PucR_C-HTH_sf"/>
</dbReference>
<evidence type="ECO:0000259" key="3">
    <source>
        <dbReference type="Pfam" id="PF14361"/>
    </source>
</evidence>
<evidence type="ECO:0000259" key="2">
    <source>
        <dbReference type="Pfam" id="PF13556"/>
    </source>
</evidence>
<evidence type="ECO:0000313" key="5">
    <source>
        <dbReference type="EMBL" id="SDW47106.1"/>
    </source>
</evidence>
<dbReference type="Pfam" id="PF14361">
    <property type="entry name" value="RsbRD_N"/>
    <property type="match status" value="1"/>
</dbReference>
<dbReference type="PANTHER" id="PTHR33744:SF1">
    <property type="entry name" value="DNA-BINDING TRANSCRIPTIONAL ACTIVATOR ADER"/>
    <property type="match status" value="1"/>
</dbReference>